<protein>
    <submittedName>
        <fullName evidence="2">HNH endonuclease signature motif containing protein</fullName>
    </submittedName>
</protein>
<dbReference type="InterPro" id="IPR003870">
    <property type="entry name" value="DUF222"/>
</dbReference>
<dbReference type="SMART" id="SM00507">
    <property type="entry name" value="HNHc"/>
    <property type="match status" value="1"/>
</dbReference>
<proteinExistence type="predicted"/>
<keyword evidence="3" id="KW-1185">Reference proteome</keyword>
<gene>
    <name evidence="2" type="ORF">GCM10009754_19320</name>
</gene>
<organism evidence="2 3">
    <name type="scientific">Amycolatopsis minnesotensis</name>
    <dbReference type="NCBI Taxonomy" id="337894"/>
    <lineage>
        <taxon>Bacteria</taxon>
        <taxon>Bacillati</taxon>
        <taxon>Actinomycetota</taxon>
        <taxon>Actinomycetes</taxon>
        <taxon>Pseudonocardiales</taxon>
        <taxon>Pseudonocardiaceae</taxon>
        <taxon>Amycolatopsis</taxon>
    </lineage>
</organism>
<keyword evidence="2" id="KW-0378">Hydrolase</keyword>
<evidence type="ECO:0000313" key="2">
    <source>
        <dbReference type="EMBL" id="GAA1950749.1"/>
    </source>
</evidence>
<dbReference type="GO" id="GO:0004519">
    <property type="term" value="F:endonuclease activity"/>
    <property type="evidence" value="ECO:0007669"/>
    <property type="project" value="UniProtKB-KW"/>
</dbReference>
<dbReference type="InterPro" id="IPR003615">
    <property type="entry name" value="HNH_nuc"/>
</dbReference>
<reference evidence="2 3" key="1">
    <citation type="journal article" date="2019" name="Int. J. Syst. Evol. Microbiol.">
        <title>The Global Catalogue of Microorganisms (GCM) 10K type strain sequencing project: providing services to taxonomists for standard genome sequencing and annotation.</title>
        <authorList>
            <consortium name="The Broad Institute Genomics Platform"/>
            <consortium name="The Broad Institute Genome Sequencing Center for Infectious Disease"/>
            <person name="Wu L."/>
            <person name="Ma J."/>
        </authorList>
    </citation>
    <scope>NUCLEOTIDE SEQUENCE [LARGE SCALE GENOMIC DNA]</scope>
    <source>
        <strain evidence="2 3">JCM 14545</strain>
    </source>
</reference>
<comment type="caution">
    <text evidence="2">The sequence shown here is derived from an EMBL/GenBank/DDBJ whole genome shotgun (WGS) entry which is preliminary data.</text>
</comment>
<evidence type="ECO:0000313" key="3">
    <source>
        <dbReference type="Proteomes" id="UP001501116"/>
    </source>
</evidence>
<dbReference type="Pfam" id="PF02720">
    <property type="entry name" value="DUF222"/>
    <property type="match status" value="1"/>
</dbReference>
<sequence length="357" mass="39250">MSEVALVCKLSEVAAEKRTALAVALTSYLPHTLEALESGLIDEYAASRVFDATACSPEALARRVDSLLVGRFDVRNASALRRIVNSIIMRIDPDGYEDRRQQRIDARRLELRHGDHGSSTLFADLPAEQAQAIYAACDRDALALKLKGDPRTMDQLRVDCFVARCLGGSGDGKARAEIFVYVDINTLLGLRDDPAELGGYGDIPAAMAREIAFKTDSTWRRIVTDPMTGLPCDEGRRTYRAPRAVRRHAHLRHRTCCMPGCNRPAQFTDLDHPTAWSEGGGTDKVNLRPLCRHHHLLRNEPGWTFTTDDNGRLVVTTPSGRTYTEESPPDIALPGWHAAIRCGERPASVSRGGPAAA</sequence>
<dbReference type="EMBL" id="BAAANN010000006">
    <property type="protein sequence ID" value="GAA1950749.1"/>
    <property type="molecule type" value="Genomic_DNA"/>
</dbReference>
<dbReference type="Gene3D" id="1.10.30.50">
    <property type="match status" value="1"/>
</dbReference>
<accession>A0ABN2QFH0</accession>
<feature type="domain" description="HNH nuclease" evidence="1">
    <location>
        <begin position="244"/>
        <end position="296"/>
    </location>
</feature>
<dbReference type="CDD" id="cd00085">
    <property type="entry name" value="HNHc"/>
    <property type="match status" value="1"/>
</dbReference>
<keyword evidence="2" id="KW-0255">Endonuclease</keyword>
<keyword evidence="2" id="KW-0540">Nuclease</keyword>
<dbReference type="Proteomes" id="UP001501116">
    <property type="component" value="Unassembled WGS sequence"/>
</dbReference>
<name>A0ABN2QFH0_9PSEU</name>
<evidence type="ECO:0000259" key="1">
    <source>
        <dbReference type="SMART" id="SM00507"/>
    </source>
</evidence>